<gene>
    <name evidence="1" type="ORF">XENOCAPTIV_019189</name>
</gene>
<evidence type="ECO:0000313" key="1">
    <source>
        <dbReference type="EMBL" id="MEQ2190456.1"/>
    </source>
</evidence>
<accession>A0ABV0Q3T4</accession>
<protein>
    <submittedName>
        <fullName evidence="1">Uncharacterized protein</fullName>
    </submittedName>
</protein>
<dbReference type="EMBL" id="JAHRIN010000039">
    <property type="protein sequence ID" value="MEQ2190456.1"/>
    <property type="molecule type" value="Genomic_DNA"/>
</dbReference>
<keyword evidence="2" id="KW-1185">Reference proteome</keyword>
<reference evidence="1 2" key="1">
    <citation type="submission" date="2021-06" db="EMBL/GenBank/DDBJ databases">
        <authorList>
            <person name="Palmer J.M."/>
        </authorList>
    </citation>
    <scope>NUCLEOTIDE SEQUENCE [LARGE SCALE GENOMIC DNA]</scope>
    <source>
        <strain evidence="1 2">XC_2019</strain>
        <tissue evidence="1">Muscle</tissue>
    </source>
</reference>
<sequence>MIEVHPCIIFHQVMELQVQEETFIYTRRLQLYLQKGFKVPPQSSGSAPGSRSPWTCLEKLQKEASRTRPHYLYCRASKKEARLCLHPGFPSLSQITAHLCIAMARRYGSCLEEENPGYKQLK</sequence>
<comment type="caution">
    <text evidence="1">The sequence shown here is derived from an EMBL/GenBank/DDBJ whole genome shotgun (WGS) entry which is preliminary data.</text>
</comment>
<name>A0ABV0Q3T4_9TELE</name>
<dbReference type="Proteomes" id="UP001434883">
    <property type="component" value="Unassembled WGS sequence"/>
</dbReference>
<evidence type="ECO:0000313" key="2">
    <source>
        <dbReference type="Proteomes" id="UP001434883"/>
    </source>
</evidence>
<organism evidence="1 2">
    <name type="scientific">Xenoophorus captivus</name>
    <dbReference type="NCBI Taxonomy" id="1517983"/>
    <lineage>
        <taxon>Eukaryota</taxon>
        <taxon>Metazoa</taxon>
        <taxon>Chordata</taxon>
        <taxon>Craniata</taxon>
        <taxon>Vertebrata</taxon>
        <taxon>Euteleostomi</taxon>
        <taxon>Actinopterygii</taxon>
        <taxon>Neopterygii</taxon>
        <taxon>Teleostei</taxon>
        <taxon>Neoteleostei</taxon>
        <taxon>Acanthomorphata</taxon>
        <taxon>Ovalentaria</taxon>
        <taxon>Atherinomorphae</taxon>
        <taxon>Cyprinodontiformes</taxon>
        <taxon>Goodeidae</taxon>
        <taxon>Xenoophorus</taxon>
    </lineage>
</organism>
<proteinExistence type="predicted"/>